<dbReference type="SUPFAM" id="SSF81469">
    <property type="entry name" value="Bacterial aa3 type cytochrome c oxidase subunit IV"/>
    <property type="match status" value="1"/>
</dbReference>
<gene>
    <name evidence="3" type="ORF">AMST5_03279</name>
</gene>
<dbReference type="AlphaFoldDB" id="A0AA48M4Z6"/>
<accession>A0AA48M4Z6</accession>
<organism evidence="3">
    <name type="scientific">freshwater sediment metagenome</name>
    <dbReference type="NCBI Taxonomy" id="556182"/>
    <lineage>
        <taxon>unclassified sequences</taxon>
        <taxon>metagenomes</taxon>
        <taxon>ecological metagenomes</taxon>
    </lineage>
</organism>
<dbReference type="InterPro" id="IPR012422">
    <property type="entry name" value="Cyt_c_oxidase_su4_bac-aa3"/>
</dbReference>
<dbReference type="Gene3D" id="1.20.5.160">
    <property type="entry name" value="Bacterial aa3 type cytochrome c oxidase subunit IV"/>
    <property type="match status" value="1"/>
</dbReference>
<protein>
    <recommendedName>
        <fullName evidence="2">Cytochrome c oxidase subunit IV bacterial aa3 type domain-containing protein</fullName>
    </recommendedName>
</protein>
<sequence>MASNRESASTDADWSEHMKTYNGFLWLLKFSAAASAVTLVGMFLLLAR</sequence>
<feature type="transmembrane region" description="Helical" evidence="1">
    <location>
        <begin position="24"/>
        <end position="47"/>
    </location>
</feature>
<dbReference type="Pfam" id="PF07835">
    <property type="entry name" value="COX4_pro_2"/>
    <property type="match status" value="1"/>
</dbReference>
<keyword evidence="1" id="KW-0812">Transmembrane</keyword>
<proteinExistence type="predicted"/>
<dbReference type="InterPro" id="IPR036596">
    <property type="entry name" value="Cyt-C_aa3_sf"/>
</dbReference>
<evidence type="ECO:0000313" key="3">
    <source>
        <dbReference type="EMBL" id="CAJ0881798.1"/>
    </source>
</evidence>
<name>A0AA48M4Z6_9ZZZZ</name>
<reference evidence="3" key="1">
    <citation type="submission" date="2023-07" db="EMBL/GenBank/DDBJ databases">
        <authorList>
            <person name="Pelsma A.J. K."/>
        </authorList>
    </citation>
    <scope>NUCLEOTIDE SEQUENCE</scope>
</reference>
<keyword evidence="1" id="KW-1133">Transmembrane helix</keyword>
<keyword evidence="1" id="KW-0472">Membrane</keyword>
<evidence type="ECO:0000259" key="2">
    <source>
        <dbReference type="Pfam" id="PF07835"/>
    </source>
</evidence>
<feature type="domain" description="Cytochrome c oxidase subunit IV bacterial aa3 type" evidence="2">
    <location>
        <begin position="13"/>
        <end position="45"/>
    </location>
</feature>
<dbReference type="EMBL" id="OY288114">
    <property type="protein sequence ID" value="CAJ0881798.1"/>
    <property type="molecule type" value="Genomic_DNA"/>
</dbReference>
<evidence type="ECO:0000256" key="1">
    <source>
        <dbReference type="SAM" id="Phobius"/>
    </source>
</evidence>